<dbReference type="PANTHER" id="PTHR10071">
    <property type="entry name" value="TRANSCRIPTION FACTOR GATA FAMILY MEMBER"/>
    <property type="match status" value="1"/>
</dbReference>
<dbReference type="Pfam" id="PF00320">
    <property type="entry name" value="GATA"/>
    <property type="match status" value="1"/>
</dbReference>
<dbReference type="GO" id="GO:0000978">
    <property type="term" value="F:RNA polymerase II cis-regulatory region sequence-specific DNA binding"/>
    <property type="evidence" value="ECO:0007669"/>
    <property type="project" value="TreeGrafter"/>
</dbReference>
<gene>
    <name evidence="9" type="ORF">C9374_012675</name>
</gene>
<evidence type="ECO:0000313" key="9">
    <source>
        <dbReference type="EMBL" id="KAG2392423.1"/>
    </source>
</evidence>
<evidence type="ECO:0000256" key="7">
    <source>
        <dbReference type="SAM" id="MobiDB-lite"/>
    </source>
</evidence>
<evidence type="ECO:0000256" key="3">
    <source>
        <dbReference type="ARBA" id="ARBA00022771"/>
    </source>
</evidence>
<dbReference type="EMBL" id="PYSW02000005">
    <property type="protein sequence ID" value="KAG2392423.1"/>
    <property type="molecule type" value="Genomic_DNA"/>
</dbReference>
<evidence type="ECO:0000256" key="6">
    <source>
        <dbReference type="PROSITE-ProRule" id="PRU00094"/>
    </source>
</evidence>
<keyword evidence="2" id="KW-0479">Metal-binding</keyword>
<protein>
    <recommendedName>
        <fullName evidence="8">GATA-type domain-containing protein</fullName>
    </recommendedName>
</protein>
<feature type="region of interest" description="Disordered" evidence="7">
    <location>
        <begin position="96"/>
        <end position="126"/>
    </location>
</feature>
<evidence type="ECO:0000256" key="4">
    <source>
        <dbReference type="ARBA" id="ARBA00022833"/>
    </source>
</evidence>
<keyword evidence="4" id="KW-0862">Zinc</keyword>
<organism evidence="9 10">
    <name type="scientific">Naegleria lovaniensis</name>
    <name type="common">Amoeba</name>
    <dbReference type="NCBI Taxonomy" id="51637"/>
    <lineage>
        <taxon>Eukaryota</taxon>
        <taxon>Discoba</taxon>
        <taxon>Heterolobosea</taxon>
        <taxon>Tetramitia</taxon>
        <taxon>Eutetramitia</taxon>
        <taxon>Vahlkampfiidae</taxon>
        <taxon>Naegleria</taxon>
    </lineage>
</organism>
<feature type="compositionally biased region" description="Polar residues" evidence="7">
    <location>
        <begin position="1"/>
        <end position="13"/>
    </location>
</feature>
<name>A0AA88KNS5_NAELO</name>
<dbReference type="GO" id="GO:0000122">
    <property type="term" value="P:negative regulation of transcription by RNA polymerase II"/>
    <property type="evidence" value="ECO:0007669"/>
    <property type="project" value="TreeGrafter"/>
</dbReference>
<dbReference type="InterPro" id="IPR013088">
    <property type="entry name" value="Znf_NHR/GATA"/>
</dbReference>
<dbReference type="CDD" id="cd00202">
    <property type="entry name" value="ZnF_GATA"/>
    <property type="match status" value="1"/>
</dbReference>
<sequence>MSVPSSRTELTTAETKRKRRSGTNPRKSHSPSVGIETTGVNKSQHDKESTLNVMVNQCHNCHTCASPAWRLGEEFELLCNKCGLYQKRYGHQRPLLLPKRSVKNKKRNSSSTSDQPQEIYSVERKKKKLHAENDTLSTLYTVSSKESSSSLDLRNQSKDSLQNFTTSEIGVQQDISQAAMSRPECNNRESPTLFEILQTDSFQHAVNEDIFQLDYDQSCSSMELLRNQLHKASSEYPELIETMISIIRKHVLSQKHVIELLLSKQDEKHLSKALNSTFSIL</sequence>
<feature type="domain" description="GATA-type" evidence="8">
    <location>
        <begin position="57"/>
        <end position="105"/>
    </location>
</feature>
<dbReference type="Gene3D" id="3.30.50.10">
    <property type="entry name" value="Erythroid Transcription Factor GATA-1, subunit A"/>
    <property type="match status" value="1"/>
</dbReference>
<evidence type="ECO:0000256" key="2">
    <source>
        <dbReference type="ARBA" id="ARBA00022723"/>
    </source>
</evidence>
<comment type="caution">
    <text evidence="9">The sequence shown here is derived from an EMBL/GenBank/DDBJ whole genome shotgun (WGS) entry which is preliminary data.</text>
</comment>
<dbReference type="InterPro" id="IPR000679">
    <property type="entry name" value="Znf_GATA"/>
</dbReference>
<comment type="subcellular location">
    <subcellularLocation>
        <location evidence="1">Nucleus</location>
    </subcellularLocation>
</comment>
<dbReference type="AlphaFoldDB" id="A0AA88KNS5"/>
<dbReference type="PROSITE" id="PS50114">
    <property type="entry name" value="GATA_ZN_FINGER_2"/>
    <property type="match status" value="1"/>
</dbReference>
<dbReference type="GO" id="GO:0008270">
    <property type="term" value="F:zinc ion binding"/>
    <property type="evidence" value="ECO:0007669"/>
    <property type="project" value="UniProtKB-KW"/>
</dbReference>
<dbReference type="GO" id="GO:0005634">
    <property type="term" value="C:nucleus"/>
    <property type="evidence" value="ECO:0007669"/>
    <property type="project" value="UniProtKB-SubCell"/>
</dbReference>
<dbReference type="PANTHER" id="PTHR10071:SF281">
    <property type="entry name" value="BOX A-BINDING FACTOR-RELATED"/>
    <property type="match status" value="1"/>
</dbReference>
<evidence type="ECO:0000256" key="5">
    <source>
        <dbReference type="ARBA" id="ARBA00023242"/>
    </source>
</evidence>
<dbReference type="GeneID" id="68105129"/>
<keyword evidence="5" id="KW-0539">Nucleus</keyword>
<accession>A0AA88KNS5</accession>
<dbReference type="SUPFAM" id="SSF57716">
    <property type="entry name" value="Glucocorticoid receptor-like (DNA-binding domain)"/>
    <property type="match status" value="1"/>
</dbReference>
<keyword evidence="3 6" id="KW-0863">Zinc-finger</keyword>
<dbReference type="GO" id="GO:0045944">
    <property type="term" value="P:positive regulation of transcription by RNA polymerase II"/>
    <property type="evidence" value="ECO:0007669"/>
    <property type="project" value="TreeGrafter"/>
</dbReference>
<dbReference type="InterPro" id="IPR039355">
    <property type="entry name" value="Transcription_factor_GATA"/>
</dbReference>
<dbReference type="Proteomes" id="UP000816034">
    <property type="component" value="Unassembled WGS sequence"/>
</dbReference>
<evidence type="ECO:0000256" key="1">
    <source>
        <dbReference type="ARBA" id="ARBA00004123"/>
    </source>
</evidence>
<dbReference type="GO" id="GO:0000981">
    <property type="term" value="F:DNA-binding transcription factor activity, RNA polymerase II-specific"/>
    <property type="evidence" value="ECO:0007669"/>
    <property type="project" value="TreeGrafter"/>
</dbReference>
<proteinExistence type="predicted"/>
<reference evidence="9 10" key="1">
    <citation type="journal article" date="2018" name="BMC Genomics">
        <title>The genome of Naegleria lovaniensis, the basis for a comparative approach to unravel pathogenicity factors of the human pathogenic amoeba N. fowleri.</title>
        <authorList>
            <person name="Liechti N."/>
            <person name="Schurch N."/>
            <person name="Bruggmann R."/>
            <person name="Wittwer M."/>
        </authorList>
    </citation>
    <scope>NUCLEOTIDE SEQUENCE [LARGE SCALE GENOMIC DNA]</scope>
    <source>
        <strain evidence="9 10">ATCC 30569</strain>
    </source>
</reference>
<evidence type="ECO:0000259" key="8">
    <source>
        <dbReference type="PROSITE" id="PS50114"/>
    </source>
</evidence>
<keyword evidence="10" id="KW-1185">Reference proteome</keyword>
<feature type="compositionally biased region" description="Basic residues" evidence="7">
    <location>
        <begin position="16"/>
        <end position="29"/>
    </location>
</feature>
<evidence type="ECO:0000313" key="10">
    <source>
        <dbReference type="Proteomes" id="UP000816034"/>
    </source>
</evidence>
<dbReference type="SMART" id="SM00401">
    <property type="entry name" value="ZnF_GATA"/>
    <property type="match status" value="1"/>
</dbReference>
<feature type="region of interest" description="Disordered" evidence="7">
    <location>
        <begin position="1"/>
        <end position="47"/>
    </location>
</feature>
<dbReference type="RefSeq" id="XP_044554317.1">
    <property type="nucleotide sequence ID" value="XM_044688467.1"/>
</dbReference>